<dbReference type="HOGENOM" id="CLU_142668_2_0_3"/>
<dbReference type="STRING" id="329726.AM1_5059"/>
<proteinExistence type="predicted"/>
<dbReference type="AlphaFoldDB" id="B0C748"/>
<name>B0C748_ACAM1</name>
<protein>
    <recommendedName>
        <fullName evidence="4">Coiled coil domain-containing protein</fullName>
    </recommendedName>
</protein>
<dbReference type="Proteomes" id="UP000000268">
    <property type="component" value="Chromosome"/>
</dbReference>
<gene>
    <name evidence="2" type="ordered locus">AM1_5059</name>
</gene>
<feature type="coiled-coil region" evidence="1">
    <location>
        <begin position="12"/>
        <end position="39"/>
    </location>
</feature>
<evidence type="ECO:0000313" key="3">
    <source>
        <dbReference type="Proteomes" id="UP000000268"/>
    </source>
</evidence>
<dbReference type="EMBL" id="CP000828">
    <property type="protein sequence ID" value="ABW30025.1"/>
    <property type="molecule type" value="Genomic_DNA"/>
</dbReference>
<keyword evidence="3" id="KW-1185">Reference proteome</keyword>
<evidence type="ECO:0000313" key="2">
    <source>
        <dbReference type="EMBL" id="ABW30025.1"/>
    </source>
</evidence>
<dbReference type="OrthoDB" id="426827at2"/>
<keyword evidence="1" id="KW-0175">Coiled coil</keyword>
<evidence type="ECO:0008006" key="4">
    <source>
        <dbReference type="Google" id="ProtNLM"/>
    </source>
</evidence>
<sequence length="99" mass="11194">MPMTTDSRQAYIEKVKAQLDQYDAQLAEMKARADQVAASAQVEYHSMMEEALVKRDAMQAQLTKLHRSSESAWEEIQNGLEKAGQELQKSFEAALGKFQ</sequence>
<dbReference type="RefSeq" id="WP_010474211.1">
    <property type="nucleotide sequence ID" value="NC_009925.1"/>
</dbReference>
<evidence type="ECO:0000256" key="1">
    <source>
        <dbReference type="SAM" id="Coils"/>
    </source>
</evidence>
<organism evidence="2 3">
    <name type="scientific">Acaryochloris marina (strain MBIC 11017)</name>
    <dbReference type="NCBI Taxonomy" id="329726"/>
    <lineage>
        <taxon>Bacteria</taxon>
        <taxon>Bacillati</taxon>
        <taxon>Cyanobacteriota</taxon>
        <taxon>Cyanophyceae</taxon>
        <taxon>Acaryochloridales</taxon>
        <taxon>Acaryochloridaceae</taxon>
        <taxon>Acaryochloris</taxon>
    </lineage>
</organism>
<dbReference type="KEGG" id="amr:AM1_5059"/>
<accession>B0C748</accession>
<reference evidence="2 3" key="1">
    <citation type="journal article" date="2008" name="Proc. Natl. Acad. Sci. U.S.A.">
        <title>Niche adaptation and genome expansion in the chlorophyll d-producing cyanobacterium Acaryochloris marina.</title>
        <authorList>
            <person name="Swingley W.D."/>
            <person name="Chen M."/>
            <person name="Cheung P.C."/>
            <person name="Conrad A.L."/>
            <person name="Dejesa L.C."/>
            <person name="Hao J."/>
            <person name="Honchak B.M."/>
            <person name="Karbach L.E."/>
            <person name="Kurdoglu A."/>
            <person name="Lahiri S."/>
            <person name="Mastrian S.D."/>
            <person name="Miyashita H."/>
            <person name="Page L."/>
            <person name="Ramakrishna P."/>
            <person name="Satoh S."/>
            <person name="Sattley W.M."/>
            <person name="Shimada Y."/>
            <person name="Taylor H.L."/>
            <person name="Tomo T."/>
            <person name="Tsuchiya T."/>
            <person name="Wang Z.T."/>
            <person name="Raymond J."/>
            <person name="Mimuro M."/>
            <person name="Blankenship R.E."/>
            <person name="Touchman J.W."/>
        </authorList>
    </citation>
    <scope>NUCLEOTIDE SEQUENCE [LARGE SCALE GENOMIC DNA]</scope>
    <source>
        <strain evidence="3">MBIC 11017</strain>
    </source>
</reference>